<dbReference type="EMBL" id="AMCI01002253">
    <property type="protein sequence ID" value="EJX03215.1"/>
    <property type="molecule type" value="Genomic_DNA"/>
</dbReference>
<accession>J9GSJ8</accession>
<comment type="caution">
    <text evidence="1">The sequence shown here is derived from an EMBL/GenBank/DDBJ whole genome shotgun (WGS) entry which is preliminary data.</text>
</comment>
<protein>
    <recommendedName>
        <fullName evidence="2">Relaxase</fullName>
    </recommendedName>
</protein>
<proteinExistence type="predicted"/>
<name>J9GSJ8_9ZZZZ</name>
<reference evidence="1" key="1">
    <citation type="journal article" date="2012" name="PLoS ONE">
        <title>Gene sets for utilization of primary and secondary nutrition supplies in the distal gut of endangered iberian lynx.</title>
        <authorList>
            <person name="Alcaide M."/>
            <person name="Messina E."/>
            <person name="Richter M."/>
            <person name="Bargiela R."/>
            <person name="Peplies J."/>
            <person name="Huws S.A."/>
            <person name="Newbold C.J."/>
            <person name="Golyshin P.N."/>
            <person name="Simon M.A."/>
            <person name="Lopez G."/>
            <person name="Yakimov M.M."/>
            <person name="Ferrer M."/>
        </authorList>
    </citation>
    <scope>NUCLEOTIDE SEQUENCE</scope>
</reference>
<evidence type="ECO:0008006" key="2">
    <source>
        <dbReference type="Google" id="ProtNLM"/>
    </source>
</evidence>
<evidence type="ECO:0000313" key="1">
    <source>
        <dbReference type="EMBL" id="EJX03215.1"/>
    </source>
</evidence>
<gene>
    <name evidence="1" type="ORF">EVA_08679</name>
</gene>
<sequence length="53" mass="5708">MATTRIIPLHVGKGRTESRAISDIIDYVANPKKQITAGSLPAVRYQSAGNRIA</sequence>
<organism evidence="1">
    <name type="scientific">gut metagenome</name>
    <dbReference type="NCBI Taxonomy" id="749906"/>
    <lineage>
        <taxon>unclassified sequences</taxon>
        <taxon>metagenomes</taxon>
        <taxon>organismal metagenomes</taxon>
    </lineage>
</organism>
<dbReference type="AlphaFoldDB" id="J9GSJ8"/>